<comment type="similarity">
    <text evidence="1 3">Belongs to the DapA family.</text>
</comment>
<gene>
    <name evidence="5" type="ORF">GH975_02685</name>
</gene>
<dbReference type="GO" id="GO:0005829">
    <property type="term" value="C:cytosol"/>
    <property type="evidence" value="ECO:0007669"/>
    <property type="project" value="TreeGrafter"/>
</dbReference>
<name>A0A5Q2QB57_9GAMM</name>
<dbReference type="OrthoDB" id="9782828at2"/>
<evidence type="ECO:0000313" key="6">
    <source>
        <dbReference type="Proteomes" id="UP000388235"/>
    </source>
</evidence>
<keyword evidence="2 3" id="KW-0456">Lyase</keyword>
<dbReference type="AlphaFoldDB" id="A0A5Q2QB57"/>
<dbReference type="Pfam" id="PF00701">
    <property type="entry name" value="DHDPS"/>
    <property type="match status" value="1"/>
</dbReference>
<evidence type="ECO:0000256" key="1">
    <source>
        <dbReference type="ARBA" id="ARBA00007592"/>
    </source>
</evidence>
<keyword evidence="6" id="KW-1185">Reference proteome</keyword>
<dbReference type="PIRSF" id="PIRSF001365">
    <property type="entry name" value="DHDPS"/>
    <property type="match status" value="1"/>
</dbReference>
<sequence length="305" mass="32985">MNYPRYSGIWPVAPTPFTDNGALDLPGMRRVLDLMIDQGVDGICILANFSEQFLITDAEREQLTRLCLKHVAGRVPVIVTISHYATPIVVERARLAKDLGADIVMMMPPYHGALMKGSAAQTFEQFQAVGEVGIPIMLQDAPLSGVDLPVPLLVEMAQKIEMLKLFKIECPQAAAKLRALIEQGGAAIEGPFDGEEAITLLADLDAGATGTMTSAMIPDLIGPIVRDFAAGRRDAAIAQYARVLPVVNHENRQCGFRSAKAAMMAGGVIQSDFCRHPIAPLHPATRAMLLELLTPLDPLVLNWGR</sequence>
<dbReference type="KEGG" id="llp:GH975_02685"/>
<evidence type="ECO:0000256" key="2">
    <source>
        <dbReference type="ARBA" id="ARBA00023239"/>
    </source>
</evidence>
<dbReference type="PANTHER" id="PTHR12128">
    <property type="entry name" value="DIHYDRODIPICOLINATE SYNTHASE"/>
    <property type="match status" value="1"/>
</dbReference>
<evidence type="ECO:0000313" key="5">
    <source>
        <dbReference type="EMBL" id="QGG79531.1"/>
    </source>
</evidence>
<dbReference type="Gene3D" id="3.20.20.70">
    <property type="entry name" value="Aldolase class I"/>
    <property type="match status" value="1"/>
</dbReference>
<evidence type="ECO:0000256" key="4">
    <source>
        <dbReference type="PIRSR" id="PIRSR001365-2"/>
    </source>
</evidence>
<feature type="binding site" evidence="4">
    <location>
        <position position="212"/>
    </location>
    <ligand>
        <name>pyruvate</name>
        <dbReference type="ChEBI" id="CHEBI:15361"/>
    </ligand>
</feature>
<protein>
    <submittedName>
        <fullName evidence="5">Dihydrodipicolinate synthase family protein</fullName>
    </submittedName>
</protein>
<dbReference type="CDD" id="cd00408">
    <property type="entry name" value="DHDPS-like"/>
    <property type="match status" value="1"/>
</dbReference>
<dbReference type="SUPFAM" id="SSF51569">
    <property type="entry name" value="Aldolase"/>
    <property type="match status" value="1"/>
</dbReference>
<accession>A0A5Q2QB57</accession>
<dbReference type="RefSeq" id="WP_153713035.1">
    <property type="nucleotide sequence ID" value="NZ_CP045871.1"/>
</dbReference>
<dbReference type="EMBL" id="CP045871">
    <property type="protein sequence ID" value="QGG79531.1"/>
    <property type="molecule type" value="Genomic_DNA"/>
</dbReference>
<dbReference type="GO" id="GO:0008840">
    <property type="term" value="F:4-hydroxy-tetrahydrodipicolinate synthase activity"/>
    <property type="evidence" value="ECO:0007669"/>
    <property type="project" value="TreeGrafter"/>
</dbReference>
<dbReference type="InterPro" id="IPR013785">
    <property type="entry name" value="Aldolase_TIM"/>
</dbReference>
<proteinExistence type="inferred from homology"/>
<evidence type="ECO:0000256" key="3">
    <source>
        <dbReference type="PIRNR" id="PIRNR001365"/>
    </source>
</evidence>
<reference evidence="5 6" key="1">
    <citation type="submission" date="2019-11" db="EMBL/GenBank/DDBJ databases">
        <authorList>
            <person name="Khan S.A."/>
            <person name="Jeon C.O."/>
            <person name="Chun B.H."/>
        </authorList>
    </citation>
    <scope>NUCLEOTIDE SEQUENCE [LARGE SCALE GENOMIC DNA]</scope>
    <source>
        <strain evidence="5 6">IMCC 1097</strain>
    </source>
</reference>
<dbReference type="InterPro" id="IPR002220">
    <property type="entry name" value="DapA-like"/>
</dbReference>
<dbReference type="Proteomes" id="UP000388235">
    <property type="component" value="Chromosome"/>
</dbReference>
<organism evidence="5 6">
    <name type="scientific">Litorivicinus lipolyticus</name>
    <dbReference type="NCBI Taxonomy" id="418701"/>
    <lineage>
        <taxon>Bacteria</taxon>
        <taxon>Pseudomonadati</taxon>
        <taxon>Pseudomonadota</taxon>
        <taxon>Gammaproteobacteria</taxon>
        <taxon>Oceanospirillales</taxon>
        <taxon>Litorivicinaceae</taxon>
        <taxon>Litorivicinus</taxon>
    </lineage>
</organism>
<dbReference type="PANTHER" id="PTHR12128:SF66">
    <property type="entry name" value="4-HYDROXY-2-OXOGLUTARATE ALDOLASE, MITOCHONDRIAL"/>
    <property type="match status" value="1"/>
</dbReference>
<dbReference type="SMART" id="SM01130">
    <property type="entry name" value="DHDPS"/>
    <property type="match status" value="1"/>
</dbReference>